<keyword evidence="6" id="KW-1185">Reference proteome</keyword>
<dbReference type="PANTHER" id="PTHR42939">
    <property type="entry name" value="ABC TRANSPORTER ATP-BINDING PROTEIN ALBC-RELATED"/>
    <property type="match status" value="1"/>
</dbReference>
<dbReference type="RefSeq" id="WP_377004701.1">
    <property type="nucleotide sequence ID" value="NZ_JBHSGG010000030.1"/>
</dbReference>
<dbReference type="PROSITE" id="PS50893">
    <property type="entry name" value="ABC_TRANSPORTER_2"/>
    <property type="match status" value="1"/>
</dbReference>
<dbReference type="EMBL" id="JBHSGG010000030">
    <property type="protein sequence ID" value="MFC4728667.1"/>
    <property type="molecule type" value="Genomic_DNA"/>
</dbReference>
<evidence type="ECO:0000256" key="1">
    <source>
        <dbReference type="ARBA" id="ARBA00022448"/>
    </source>
</evidence>
<dbReference type="InterPro" id="IPR017871">
    <property type="entry name" value="ABC_transporter-like_CS"/>
</dbReference>
<protein>
    <submittedName>
        <fullName evidence="5">ABC transporter ATP-binding protein</fullName>
    </submittedName>
</protein>
<dbReference type="InterPro" id="IPR027417">
    <property type="entry name" value="P-loop_NTPase"/>
</dbReference>
<reference evidence="6" key="1">
    <citation type="journal article" date="2019" name="Int. J. Syst. Evol. Microbiol.">
        <title>The Global Catalogue of Microorganisms (GCM) 10K type strain sequencing project: providing services to taxonomists for standard genome sequencing and annotation.</title>
        <authorList>
            <consortium name="The Broad Institute Genomics Platform"/>
            <consortium name="The Broad Institute Genome Sequencing Center for Infectious Disease"/>
            <person name="Wu L."/>
            <person name="Ma J."/>
        </authorList>
    </citation>
    <scope>NUCLEOTIDE SEQUENCE [LARGE SCALE GENOMIC DNA]</scope>
    <source>
        <strain evidence="6">CGMCC 1.13574</strain>
    </source>
</reference>
<proteinExistence type="predicted"/>
<dbReference type="Pfam" id="PF00005">
    <property type="entry name" value="ABC_tran"/>
    <property type="match status" value="1"/>
</dbReference>
<dbReference type="PROSITE" id="PS00211">
    <property type="entry name" value="ABC_TRANSPORTER_1"/>
    <property type="match status" value="1"/>
</dbReference>
<evidence type="ECO:0000259" key="4">
    <source>
        <dbReference type="PROSITE" id="PS50893"/>
    </source>
</evidence>
<organism evidence="5 6">
    <name type="scientific">Coralloluteibacterium thermophilum</name>
    <dbReference type="NCBI Taxonomy" id="2707049"/>
    <lineage>
        <taxon>Bacteria</taxon>
        <taxon>Pseudomonadati</taxon>
        <taxon>Pseudomonadota</taxon>
        <taxon>Gammaproteobacteria</taxon>
        <taxon>Lysobacterales</taxon>
        <taxon>Lysobacteraceae</taxon>
        <taxon>Coralloluteibacterium</taxon>
    </lineage>
</organism>
<evidence type="ECO:0000313" key="5">
    <source>
        <dbReference type="EMBL" id="MFC4728667.1"/>
    </source>
</evidence>
<dbReference type="PANTHER" id="PTHR42939:SF1">
    <property type="entry name" value="ABC TRANSPORTER ATP-BINDING PROTEIN ALBC-RELATED"/>
    <property type="match status" value="1"/>
</dbReference>
<dbReference type="SUPFAM" id="SSF52540">
    <property type="entry name" value="P-loop containing nucleoside triphosphate hydrolases"/>
    <property type="match status" value="1"/>
</dbReference>
<dbReference type="SMART" id="SM00382">
    <property type="entry name" value="AAA"/>
    <property type="match status" value="1"/>
</dbReference>
<evidence type="ECO:0000256" key="2">
    <source>
        <dbReference type="ARBA" id="ARBA00022741"/>
    </source>
</evidence>
<dbReference type="InterPro" id="IPR003439">
    <property type="entry name" value="ABC_transporter-like_ATP-bd"/>
</dbReference>
<dbReference type="CDD" id="cd03230">
    <property type="entry name" value="ABC_DR_subfamily_A"/>
    <property type="match status" value="1"/>
</dbReference>
<comment type="caution">
    <text evidence="5">The sequence shown here is derived from an EMBL/GenBank/DDBJ whole genome shotgun (WGS) entry which is preliminary data.</text>
</comment>
<keyword evidence="3 5" id="KW-0067">ATP-binding</keyword>
<evidence type="ECO:0000313" key="6">
    <source>
        <dbReference type="Proteomes" id="UP001595892"/>
    </source>
</evidence>
<feature type="domain" description="ABC transporter" evidence="4">
    <location>
        <begin position="5"/>
        <end position="234"/>
    </location>
</feature>
<dbReference type="GO" id="GO:0005524">
    <property type="term" value="F:ATP binding"/>
    <property type="evidence" value="ECO:0007669"/>
    <property type="project" value="UniProtKB-KW"/>
</dbReference>
<keyword evidence="1" id="KW-0813">Transport</keyword>
<keyword evidence="2" id="KW-0547">Nucleotide-binding</keyword>
<dbReference type="InterPro" id="IPR003593">
    <property type="entry name" value="AAA+_ATPase"/>
</dbReference>
<name>A0ABV9NK17_9GAMM</name>
<dbReference type="Gene3D" id="3.40.50.300">
    <property type="entry name" value="P-loop containing nucleotide triphosphate hydrolases"/>
    <property type="match status" value="1"/>
</dbReference>
<evidence type="ECO:0000256" key="3">
    <source>
        <dbReference type="ARBA" id="ARBA00022840"/>
    </source>
</evidence>
<dbReference type="InterPro" id="IPR051782">
    <property type="entry name" value="ABC_Transporter_VariousFunc"/>
</dbReference>
<dbReference type="Proteomes" id="UP001595892">
    <property type="component" value="Unassembled WGS sequence"/>
</dbReference>
<sequence length="254" mass="26407">MTALLSVERLCLRLGGRDVLAGVDLNLPRGTFCGLVGANGAGKSCLLRCVATLLRGFEGHIAVDGHDVVRAGMQARTALGYAVDPALLPAVLDGSQCLQLFAESRGLSRPDAAALEFAERLDLARWLDRPVGTYSFGMRQKLAIVLAIVGGPPLVLLDEVMNGLDPVAAVECRDHLRGLAASGACSVLLATHGIDFAAAAFDRVVVIEGGRVAADWDDAVLRRVRAEGGVEAAVVARLRAARAAATPPPASAGR</sequence>
<gene>
    <name evidence="5" type="ORF">ACFO3Q_10850</name>
</gene>
<accession>A0ABV9NK17</accession>